<keyword evidence="1" id="KW-0614">Plasmid</keyword>
<sequence length="77" mass="8594">MSINKSHGYFINFGIAVENLCCTVVLLVGDAYGGKLRCYYGIQQHTQNFSIRLDDHGKSVFSIVRKCQQVGILLVGR</sequence>
<gene>
    <name evidence="1" type="ORF">HUN01_01640</name>
</gene>
<evidence type="ECO:0000313" key="2">
    <source>
        <dbReference type="Proteomes" id="UP000514713"/>
    </source>
</evidence>
<reference evidence="2" key="1">
    <citation type="submission" date="2020-06" db="EMBL/GenBank/DDBJ databases">
        <title>Nostoc edaphicum CCNP1411 genome.</title>
        <authorList>
            <person name="Fidor A."/>
            <person name="Grabski M."/>
            <person name="Gawor J."/>
            <person name="Gromadka R."/>
            <person name="Wegrzyn G."/>
            <person name="Mazur-Marzec H."/>
        </authorList>
    </citation>
    <scope>NUCLEOTIDE SEQUENCE [LARGE SCALE GENOMIC DNA]</scope>
    <source>
        <strain evidence="2">CCNP1411</strain>
        <plasmid evidence="2">pne_5</plasmid>
    </source>
</reference>
<organism evidence="1 2">
    <name type="scientific">Nostoc edaphicum CCNP1411</name>
    <dbReference type="NCBI Taxonomy" id="1472755"/>
    <lineage>
        <taxon>Bacteria</taxon>
        <taxon>Bacillati</taxon>
        <taxon>Cyanobacteriota</taxon>
        <taxon>Cyanophyceae</taxon>
        <taxon>Nostocales</taxon>
        <taxon>Nostocaceae</taxon>
        <taxon>Nostoc</taxon>
    </lineage>
</organism>
<dbReference type="KEGG" id="ned:HUN01_01640"/>
<protein>
    <submittedName>
        <fullName evidence="1">Uncharacterized protein</fullName>
    </submittedName>
</protein>
<dbReference type="AlphaFoldDB" id="A0A7D7LDK5"/>
<dbReference type="Proteomes" id="UP000514713">
    <property type="component" value="Plasmid pNe_5"/>
</dbReference>
<accession>A0A7D7LDK5</accession>
<proteinExistence type="predicted"/>
<dbReference type="EMBL" id="CP054697">
    <property type="protein sequence ID" value="QMS86347.1"/>
    <property type="molecule type" value="Genomic_DNA"/>
</dbReference>
<name>A0A7D7LDK5_9NOSO</name>
<dbReference type="RefSeq" id="WP_181927382.1">
    <property type="nucleotide sequence ID" value="NZ_CP054697.1"/>
</dbReference>
<evidence type="ECO:0000313" key="1">
    <source>
        <dbReference type="EMBL" id="QMS86347.1"/>
    </source>
</evidence>
<keyword evidence="2" id="KW-1185">Reference proteome</keyword>
<geneLocation type="plasmid" evidence="2">
    <name>pne_5</name>
</geneLocation>